<dbReference type="AlphaFoldDB" id="A0A0S2DF52"/>
<dbReference type="OrthoDB" id="3392378at2"/>
<reference evidence="1 2" key="1">
    <citation type="submission" date="2015-11" db="EMBL/GenBank/DDBJ databases">
        <title>Genome sequences of Lysobacter enzymogenes strain C3 and Lysobacter antibioticus ATCC 29479.</title>
        <authorList>
            <person name="Kobayashi D.Y."/>
        </authorList>
    </citation>
    <scope>NUCLEOTIDE SEQUENCE [LARGE SCALE GENOMIC DNA]</scope>
    <source>
        <strain evidence="1 2">C3</strain>
    </source>
</reference>
<proteinExistence type="predicted"/>
<dbReference type="KEGG" id="lez:GLE_1852"/>
<accession>A0A0S2DF52</accession>
<dbReference type="NCBIfam" id="NF004533">
    <property type="entry name" value="PRK05883.1"/>
    <property type="match status" value="1"/>
</dbReference>
<protein>
    <submittedName>
        <fullName evidence="1">Acyl carrier protein</fullName>
    </submittedName>
</protein>
<dbReference type="EMBL" id="CP013140">
    <property type="protein sequence ID" value="ALN57204.1"/>
    <property type="molecule type" value="Genomic_DNA"/>
</dbReference>
<dbReference type="PATRIC" id="fig|69.6.peg.1823"/>
<sequence>MSETTAYDTLVEVFRDELAIDPARVHPGASLIGELGFDSIAFAIGLVSIEEKLGVTLRQEELIVCKTVGDVARLIEQTRDRVAAAGPALPAASAVPAQ</sequence>
<evidence type="ECO:0000313" key="1">
    <source>
        <dbReference type="EMBL" id="ALN57204.1"/>
    </source>
</evidence>
<dbReference type="PROSITE" id="PS50075">
    <property type="entry name" value="CARRIER"/>
    <property type="match status" value="1"/>
</dbReference>
<dbReference type="Proteomes" id="UP000061569">
    <property type="component" value="Chromosome"/>
</dbReference>
<dbReference type="Pfam" id="PF00550">
    <property type="entry name" value="PP-binding"/>
    <property type="match status" value="1"/>
</dbReference>
<gene>
    <name evidence="1" type="ORF">GLE_1852</name>
</gene>
<dbReference type="InterPro" id="IPR009081">
    <property type="entry name" value="PP-bd_ACP"/>
</dbReference>
<dbReference type="SUPFAM" id="SSF47336">
    <property type="entry name" value="ACP-like"/>
    <property type="match status" value="1"/>
</dbReference>
<evidence type="ECO:0000313" key="2">
    <source>
        <dbReference type="Proteomes" id="UP000061569"/>
    </source>
</evidence>
<dbReference type="STRING" id="69.GLE_1852"/>
<name>A0A0S2DF52_LYSEN</name>
<organism evidence="1 2">
    <name type="scientific">Lysobacter enzymogenes</name>
    <dbReference type="NCBI Taxonomy" id="69"/>
    <lineage>
        <taxon>Bacteria</taxon>
        <taxon>Pseudomonadati</taxon>
        <taxon>Pseudomonadota</taxon>
        <taxon>Gammaproteobacteria</taxon>
        <taxon>Lysobacterales</taxon>
        <taxon>Lysobacteraceae</taxon>
        <taxon>Lysobacter</taxon>
    </lineage>
</organism>
<dbReference type="Gene3D" id="1.10.1200.10">
    <property type="entry name" value="ACP-like"/>
    <property type="match status" value="1"/>
</dbReference>
<dbReference type="InterPro" id="IPR036736">
    <property type="entry name" value="ACP-like_sf"/>
</dbReference>